<proteinExistence type="predicted"/>
<keyword evidence="2" id="KW-1185">Reference proteome</keyword>
<name>A0ABV4CN19_9PSEU</name>
<dbReference type="Proteomes" id="UP001564626">
    <property type="component" value="Unassembled WGS sequence"/>
</dbReference>
<sequence length="119" mass="12037">MSASAPDDSLAGVLASVASAAATRFRGRNLMIRTRGTVHAVMWAPWMGGWELPAPACHVGVFGWVVDDLHPTADPVTCKLCLRGNGGAGARAGAQQLALDLDTAGAGAEPVTPPTSSSG</sequence>
<protein>
    <submittedName>
        <fullName evidence="1">Uncharacterized protein</fullName>
    </submittedName>
</protein>
<dbReference type="RefSeq" id="WP_345361442.1">
    <property type="nucleotide sequence ID" value="NZ_BAABII010000005.1"/>
</dbReference>
<organism evidence="1 2">
    <name type="scientific">Saccharopolyspora cebuensis</name>
    <dbReference type="NCBI Taxonomy" id="418759"/>
    <lineage>
        <taxon>Bacteria</taxon>
        <taxon>Bacillati</taxon>
        <taxon>Actinomycetota</taxon>
        <taxon>Actinomycetes</taxon>
        <taxon>Pseudonocardiales</taxon>
        <taxon>Pseudonocardiaceae</taxon>
        <taxon>Saccharopolyspora</taxon>
    </lineage>
</organism>
<comment type="caution">
    <text evidence="1">The sequence shown here is derived from an EMBL/GenBank/DDBJ whole genome shotgun (WGS) entry which is preliminary data.</text>
</comment>
<evidence type="ECO:0000313" key="1">
    <source>
        <dbReference type="EMBL" id="MEY8041858.1"/>
    </source>
</evidence>
<gene>
    <name evidence="1" type="ORF">AB8O55_20810</name>
</gene>
<accession>A0ABV4CN19</accession>
<dbReference type="EMBL" id="JBGEHV010000043">
    <property type="protein sequence ID" value="MEY8041858.1"/>
    <property type="molecule type" value="Genomic_DNA"/>
</dbReference>
<evidence type="ECO:0000313" key="2">
    <source>
        <dbReference type="Proteomes" id="UP001564626"/>
    </source>
</evidence>
<reference evidence="1 2" key="1">
    <citation type="submission" date="2024-08" db="EMBL/GenBank/DDBJ databases">
        <title>Genome mining of Saccharopolyspora cebuensis PGLac3 from Nigerian medicinal plant.</title>
        <authorList>
            <person name="Ezeobiora C.E."/>
            <person name="Igbokwe N.H."/>
            <person name="Amin D.H."/>
            <person name="Mendie U.E."/>
        </authorList>
    </citation>
    <scope>NUCLEOTIDE SEQUENCE [LARGE SCALE GENOMIC DNA]</scope>
    <source>
        <strain evidence="1 2">PGLac3</strain>
    </source>
</reference>